<dbReference type="FunFam" id="3.30.2010.30:FF:000001">
    <property type="entry name" value="Leukotriene A(4) hydrolase"/>
    <property type="match status" value="1"/>
</dbReference>
<comment type="subcellular location">
    <subcellularLocation>
        <location evidence="4 16">Cytoplasm</location>
    </subcellularLocation>
    <subcellularLocation>
        <location evidence="3">Nucleus</location>
    </subcellularLocation>
</comment>
<protein>
    <recommendedName>
        <fullName evidence="16">Leukotriene A(4) hydrolase</fullName>
        <shortName evidence="16">LTA-4 hydrolase</shortName>
        <ecNumber evidence="16">3.3.2.10</ecNumber>
        <ecNumber evidence="16">3.4.11.-</ecNumber>
    </recommendedName>
</protein>
<feature type="binding site" evidence="14">
    <location>
        <begin position="603"/>
        <end position="605"/>
    </location>
    <ligand>
        <name>a peptide</name>
        <dbReference type="ChEBI" id="CHEBI:60466"/>
    </ligand>
</feature>
<dbReference type="SUPFAM" id="SSF55486">
    <property type="entry name" value="Metalloproteases ('zincins'), catalytic domain"/>
    <property type="match status" value="1"/>
</dbReference>
<keyword evidence="12" id="KW-0539">Nucleus</keyword>
<feature type="binding site" evidence="15">
    <location>
        <position position="334"/>
    </location>
    <ligand>
        <name>Zn(2+)</name>
        <dbReference type="ChEBI" id="CHEBI:29105"/>
        <note>catalytic</note>
    </ligand>
</feature>
<dbReference type="SUPFAM" id="SSF63737">
    <property type="entry name" value="Leukotriene A4 hydrolase N-terminal domain"/>
    <property type="match status" value="1"/>
</dbReference>
<feature type="binding site" evidence="14">
    <location>
        <begin position="173"/>
        <end position="175"/>
    </location>
    <ligand>
        <name>a peptide</name>
        <dbReference type="ChEBI" id="CHEBI:60466"/>
    </ligand>
</feature>
<dbReference type="InterPro" id="IPR014782">
    <property type="entry name" value="Peptidase_M1_dom"/>
</dbReference>
<dbReference type="OrthoDB" id="79562at2759"/>
<evidence type="ECO:0000256" key="16">
    <source>
        <dbReference type="RuleBase" id="RU361141"/>
    </source>
</evidence>
<comment type="function">
    <text evidence="2">Aminopeptidase that preferentially cleaves di- and tripeptides. Also has low epoxide hydrolase activity (in vitro). Can hydrolyze the epoxide leukotriene LTA(4) but it forms preferentially 5,6-dihydroxy-7,9,11,14-eicosatetraenoic acid rather than the cytokine leukotriene B(4) as the product compared to the homologous mammalian enzyme (in vitro).</text>
</comment>
<dbReference type="PRINTS" id="PR00756">
    <property type="entry name" value="ALADIPTASE"/>
</dbReference>
<keyword evidence="19" id="KW-1185">Reference proteome</keyword>
<feature type="domain" description="Peptidase M1 leukotriene A4 hydrolase/aminopeptidase C-terminal" evidence="17">
    <location>
        <begin position="503"/>
        <end position="645"/>
    </location>
</feature>
<evidence type="ECO:0000256" key="11">
    <source>
        <dbReference type="ARBA" id="ARBA00023049"/>
    </source>
</evidence>
<dbReference type="Proteomes" id="UP000654913">
    <property type="component" value="Chromosome 1"/>
</dbReference>
<dbReference type="FunFam" id="1.10.390.10:FF:000009">
    <property type="entry name" value="Leukotriene A(4) hydrolase"/>
    <property type="match status" value="1"/>
</dbReference>
<keyword evidence="7 16" id="KW-0645">Protease</keyword>
<organism evidence="18 19">
    <name type="scientific">Aspergillus puulaauensis</name>
    <dbReference type="NCBI Taxonomy" id="1220207"/>
    <lineage>
        <taxon>Eukaryota</taxon>
        <taxon>Fungi</taxon>
        <taxon>Dikarya</taxon>
        <taxon>Ascomycota</taxon>
        <taxon>Pezizomycotina</taxon>
        <taxon>Eurotiomycetes</taxon>
        <taxon>Eurotiomycetidae</taxon>
        <taxon>Eurotiales</taxon>
        <taxon>Aspergillaceae</taxon>
        <taxon>Aspergillus</taxon>
    </lineage>
</organism>
<comment type="cofactor">
    <cofactor evidence="15 16">
        <name>Zn(2+)</name>
        <dbReference type="ChEBI" id="CHEBI:29105"/>
    </cofactor>
    <text evidence="15 16">Binds 1 zinc ion per subunit.</text>
</comment>
<evidence type="ECO:0000256" key="2">
    <source>
        <dbReference type="ARBA" id="ARBA00002142"/>
    </source>
</evidence>
<dbReference type="Gene3D" id="1.25.40.320">
    <property type="entry name" value="Peptidase M1, leukotriene A4 hydrolase/aminopeptidase C-terminal domain"/>
    <property type="match status" value="1"/>
</dbReference>
<feature type="active site" description="Proton acceptor" evidence="13">
    <location>
        <position position="335"/>
    </location>
</feature>
<dbReference type="PANTHER" id="PTHR45726">
    <property type="entry name" value="LEUKOTRIENE A-4 HYDROLASE"/>
    <property type="match status" value="1"/>
</dbReference>
<evidence type="ECO:0000256" key="7">
    <source>
        <dbReference type="ARBA" id="ARBA00022670"/>
    </source>
</evidence>
<dbReference type="GO" id="GO:0008237">
    <property type="term" value="F:metallopeptidase activity"/>
    <property type="evidence" value="ECO:0007669"/>
    <property type="project" value="UniProtKB-KW"/>
</dbReference>
<dbReference type="InterPro" id="IPR001930">
    <property type="entry name" value="Peptidase_M1"/>
</dbReference>
<evidence type="ECO:0000256" key="12">
    <source>
        <dbReference type="ARBA" id="ARBA00023242"/>
    </source>
</evidence>
<evidence type="ECO:0000256" key="15">
    <source>
        <dbReference type="PIRSR" id="PIRSR612777-3"/>
    </source>
</evidence>
<dbReference type="EMBL" id="AP024443">
    <property type="protein sequence ID" value="BCS17990.1"/>
    <property type="molecule type" value="Genomic_DNA"/>
</dbReference>
<dbReference type="SUPFAM" id="SSF48371">
    <property type="entry name" value="ARM repeat"/>
    <property type="match status" value="1"/>
</dbReference>
<dbReference type="EC" id="3.3.2.10" evidence="16"/>
<keyword evidence="11 16" id="KW-0482">Metalloprotease</keyword>
<dbReference type="InterPro" id="IPR049980">
    <property type="entry name" value="LTA4H_cat"/>
</dbReference>
<dbReference type="InterPro" id="IPR016024">
    <property type="entry name" value="ARM-type_fold"/>
</dbReference>
<evidence type="ECO:0000256" key="14">
    <source>
        <dbReference type="PIRSR" id="PIRSR612777-2"/>
    </source>
</evidence>
<evidence type="ECO:0000256" key="10">
    <source>
        <dbReference type="ARBA" id="ARBA00022833"/>
    </source>
</evidence>
<proteinExistence type="inferred from homology"/>
<evidence type="ECO:0000256" key="5">
    <source>
        <dbReference type="ARBA" id="ARBA00010136"/>
    </source>
</evidence>
<dbReference type="NCBIfam" id="TIGR02411">
    <property type="entry name" value="leuko_A4_hydro"/>
    <property type="match status" value="1"/>
</dbReference>
<evidence type="ECO:0000256" key="3">
    <source>
        <dbReference type="ARBA" id="ARBA00004123"/>
    </source>
</evidence>
<comment type="catalytic activity">
    <reaction evidence="1 16">
        <text>an epoxide + H2O = an ethanediol</text>
        <dbReference type="Rhea" id="RHEA:19037"/>
        <dbReference type="ChEBI" id="CHEBI:15377"/>
        <dbReference type="ChEBI" id="CHEBI:32955"/>
        <dbReference type="ChEBI" id="CHEBI:140594"/>
        <dbReference type="EC" id="3.3.2.10"/>
    </reaction>
</comment>
<dbReference type="Gene3D" id="2.60.40.1730">
    <property type="entry name" value="tricorn interacting facor f3 domain"/>
    <property type="match status" value="1"/>
</dbReference>
<evidence type="ECO:0000256" key="4">
    <source>
        <dbReference type="ARBA" id="ARBA00004496"/>
    </source>
</evidence>
<name>A0A7R7XB35_9EURO</name>
<evidence type="ECO:0000256" key="8">
    <source>
        <dbReference type="ARBA" id="ARBA00022723"/>
    </source>
</evidence>
<dbReference type="GO" id="GO:0008270">
    <property type="term" value="F:zinc ion binding"/>
    <property type="evidence" value="ECO:0007669"/>
    <property type="project" value="InterPro"/>
</dbReference>
<dbReference type="FunFam" id="2.60.40.1730:FF:000004">
    <property type="entry name" value="Leukotriene A(4) hydrolase"/>
    <property type="match status" value="1"/>
</dbReference>
<dbReference type="GO" id="GO:0004301">
    <property type="term" value="F:epoxide hydrolase activity"/>
    <property type="evidence" value="ECO:0007669"/>
    <property type="project" value="UniProtKB-EC"/>
</dbReference>
<feature type="active site" description="Proton donor" evidence="13">
    <location>
        <position position="422"/>
    </location>
</feature>
<feature type="binding site" evidence="15">
    <location>
        <position position="338"/>
    </location>
    <ligand>
        <name>Zn(2+)</name>
        <dbReference type="ChEBI" id="CHEBI:29105"/>
        <note>catalytic</note>
    </ligand>
</feature>
<accession>A0A7R7XB35</accession>
<dbReference type="Pfam" id="PF09127">
    <property type="entry name" value="Leuk-A4-hydro_C"/>
    <property type="match status" value="1"/>
</dbReference>
<evidence type="ECO:0000256" key="1">
    <source>
        <dbReference type="ARBA" id="ARBA00001268"/>
    </source>
</evidence>
<dbReference type="RefSeq" id="XP_041550184.1">
    <property type="nucleotide sequence ID" value="XM_041705018.1"/>
</dbReference>
<dbReference type="InterPro" id="IPR027268">
    <property type="entry name" value="Peptidase_M4/M1_CTD_sf"/>
</dbReference>
<dbReference type="InterPro" id="IPR042097">
    <property type="entry name" value="Aminopeptidase_N-like_N_sf"/>
</dbReference>
<dbReference type="Gene3D" id="3.30.2010.30">
    <property type="match status" value="1"/>
</dbReference>
<dbReference type="InterPro" id="IPR012777">
    <property type="entry name" value="LTA4H"/>
</dbReference>
<feature type="binding site" evidence="14">
    <location>
        <begin position="305"/>
        <end position="310"/>
    </location>
    <ligand>
        <name>a peptide</name>
        <dbReference type="ChEBI" id="CHEBI:60466"/>
    </ligand>
</feature>
<dbReference type="KEGG" id="apuu:APUU_10818S"/>
<evidence type="ECO:0000313" key="19">
    <source>
        <dbReference type="Proteomes" id="UP000654913"/>
    </source>
</evidence>
<dbReference type="CDD" id="cd09599">
    <property type="entry name" value="M1_LTA4H"/>
    <property type="match status" value="1"/>
</dbReference>
<dbReference type="Gene3D" id="1.10.390.10">
    <property type="entry name" value="Neutral Protease Domain 2"/>
    <property type="match status" value="1"/>
</dbReference>
<comment type="similarity">
    <text evidence="5 16">Belongs to the peptidase M1 family.</text>
</comment>
<evidence type="ECO:0000313" key="18">
    <source>
        <dbReference type="EMBL" id="BCS17990.1"/>
    </source>
</evidence>
<keyword evidence="9 16" id="KW-0378">Hydrolase</keyword>
<dbReference type="GeneID" id="64967995"/>
<gene>
    <name evidence="18" type="ORF">APUU_10818S</name>
</gene>
<sequence length="646" mass="73758">MFRSFLLRSRSQKLYFARSTLYSNSTRANFCARSMATLINPARDPNTLSNYNNWICTHSIVNFEILFEQKKLVGNVIHRLRSTTNAETQEVILDSHHVNIGDVQVAGLPVKWELLPPLGPYGTALKIKLERPLKLDEIIDVNISVETTEKCTALQWLTPAQTSNKKHPYMFSQCQAIHARSIFPCQDTPDVKCTFEFNITSHLPVIASGLPVRNSSSKPQLGVKSLYQFHQKVPIPSYLFALASGDIVEATVGPRSVVATSPDKLQECQWELEADTERFIDTIEKLIYPYAWGEFNVLILPPSFPYGGMENPVFTFATPSIISKDRENVDVIAHELAHSWSGNLVTSASWEHFWLNEGWTVYLERRILAAMHGEKYRHFSAIIGWKSLKDSVERYGHDHEFTKLVPILKGEDPDDAFSSIPYEKGFNFLFYLETLIGKEKFDRFIPHYFTTFKEKSLDSYEFKSSLLSFFGPDAEASKFLHEVDWDAWFYKPGLPPKPDFDTSLADVVYELANKWRSLPESSFHPRPSDIQGLTANQIVVFLEQILLFEQPLTADLSKIMGEVYGLAKSGNIEVSNLYLQIGIKAGDKSVIEPTVDLLGKIGRMKFVRPLYRTLQKVDRQVAIDTFVKYKDFYHPICRGMVEKDLF</sequence>
<dbReference type="GO" id="GO:0005829">
    <property type="term" value="C:cytosol"/>
    <property type="evidence" value="ECO:0007669"/>
    <property type="project" value="TreeGrafter"/>
</dbReference>
<dbReference type="FunFam" id="1.25.40.320:FF:000001">
    <property type="entry name" value="Leukotriene A(4) hydrolase"/>
    <property type="match status" value="1"/>
</dbReference>
<dbReference type="SMART" id="SM01263">
    <property type="entry name" value="Leuk-A4-hydro_C"/>
    <property type="match status" value="1"/>
</dbReference>
<dbReference type="AlphaFoldDB" id="A0A7R7XB35"/>
<dbReference type="PANTHER" id="PTHR45726:SF3">
    <property type="entry name" value="LEUKOTRIENE A-4 HYDROLASE"/>
    <property type="match status" value="1"/>
</dbReference>
<dbReference type="GO" id="GO:0006508">
    <property type="term" value="P:proteolysis"/>
    <property type="evidence" value="ECO:0007669"/>
    <property type="project" value="UniProtKB-KW"/>
</dbReference>
<evidence type="ECO:0000256" key="6">
    <source>
        <dbReference type="ARBA" id="ARBA00022490"/>
    </source>
</evidence>
<reference evidence="18" key="2">
    <citation type="submission" date="2021-02" db="EMBL/GenBank/DDBJ databases">
        <title>Aspergillus puulaauensis MK2 genome sequence.</title>
        <authorList>
            <person name="Futagami T."/>
            <person name="Mori K."/>
            <person name="Kadooka C."/>
            <person name="Tanaka T."/>
        </authorList>
    </citation>
    <scope>NUCLEOTIDE SEQUENCE</scope>
    <source>
        <strain evidence="18">MK2</strain>
    </source>
</reference>
<keyword evidence="8 15" id="KW-0479">Metal-binding</keyword>
<dbReference type="InterPro" id="IPR038502">
    <property type="entry name" value="M1_LTA-4_hydro/amino_C_sf"/>
</dbReference>
<dbReference type="GO" id="GO:0005634">
    <property type="term" value="C:nucleus"/>
    <property type="evidence" value="ECO:0007669"/>
    <property type="project" value="UniProtKB-SubCell"/>
</dbReference>
<dbReference type="EC" id="3.4.11.-" evidence="16"/>
<evidence type="ECO:0000256" key="9">
    <source>
        <dbReference type="ARBA" id="ARBA00022801"/>
    </source>
</evidence>
<keyword evidence="10 15" id="KW-0862">Zinc</keyword>
<dbReference type="InterPro" id="IPR015211">
    <property type="entry name" value="Peptidase_M1_C"/>
</dbReference>
<dbReference type="GO" id="GO:0004177">
    <property type="term" value="F:aminopeptidase activity"/>
    <property type="evidence" value="ECO:0007669"/>
    <property type="project" value="TreeGrafter"/>
</dbReference>
<dbReference type="InterPro" id="IPR045357">
    <property type="entry name" value="Aminopeptidase_N-like_N"/>
</dbReference>
<reference evidence="18" key="1">
    <citation type="submission" date="2021-01" db="EMBL/GenBank/DDBJ databases">
        <authorList>
            <consortium name="Aspergillus puulaauensis MK2 genome sequencing consortium"/>
            <person name="Kazuki M."/>
            <person name="Futagami T."/>
        </authorList>
    </citation>
    <scope>NUCLEOTIDE SEQUENCE</scope>
    <source>
        <strain evidence="18">MK2</strain>
    </source>
</reference>
<evidence type="ECO:0000256" key="13">
    <source>
        <dbReference type="PIRSR" id="PIRSR612777-1"/>
    </source>
</evidence>
<dbReference type="Pfam" id="PF01433">
    <property type="entry name" value="Peptidase_M1"/>
    <property type="match status" value="1"/>
</dbReference>
<dbReference type="Pfam" id="PF17900">
    <property type="entry name" value="Peptidase_M1_N"/>
    <property type="match status" value="1"/>
</dbReference>
<dbReference type="InterPro" id="IPR034015">
    <property type="entry name" value="M1_LTA4H"/>
</dbReference>
<evidence type="ECO:0000259" key="17">
    <source>
        <dbReference type="SMART" id="SM01263"/>
    </source>
</evidence>
<feature type="binding site" evidence="15">
    <location>
        <position position="357"/>
    </location>
    <ligand>
        <name>Zn(2+)</name>
        <dbReference type="ChEBI" id="CHEBI:29105"/>
        <note>catalytic</note>
    </ligand>
</feature>
<keyword evidence="6 16" id="KW-0963">Cytoplasm</keyword>